<organism evidence="1">
    <name type="scientific">Homo sapiens</name>
    <name type="common">Human</name>
    <dbReference type="NCBI Taxonomy" id="9606"/>
    <lineage>
        <taxon>Eukaryota</taxon>
        <taxon>Metazoa</taxon>
        <taxon>Chordata</taxon>
        <taxon>Craniata</taxon>
        <taxon>Vertebrata</taxon>
        <taxon>Euteleostomi</taxon>
        <taxon>Mammalia</taxon>
        <taxon>Eutheria</taxon>
        <taxon>Euarchontoglires</taxon>
        <taxon>Primates</taxon>
        <taxon>Haplorrhini</taxon>
        <taxon>Catarrhini</taxon>
        <taxon>Hominidae</taxon>
        <taxon>Homo</taxon>
    </lineage>
</organism>
<protein>
    <submittedName>
        <fullName evidence="1">PRO2751</fullName>
    </submittedName>
</protein>
<proteinExistence type="evidence at transcript level"/>
<dbReference type="EMBL" id="AF119896">
    <property type="protein sequence ID" value="AAF69650.1"/>
    <property type="molecule type" value="mRNA"/>
</dbReference>
<reference evidence="1" key="1">
    <citation type="submission" date="1999-01" db="EMBL/GenBank/DDBJ databases">
        <title>Functional prediction of the coding sequences of 79 new genes deduced by analysis of cDNA clones from human fetal liver.</title>
        <authorList>
            <person name="Zhang C."/>
            <person name="Yu Y."/>
            <person name="Zhang S."/>
            <person name="Wei H."/>
            <person name="Zhang Y."/>
            <person name="Zhou G."/>
            <person name="Bi J."/>
            <person name="Liu M."/>
            <person name="He F."/>
        </authorList>
    </citation>
    <scope>NUCLEOTIDE SEQUENCE</scope>
    <source>
        <tissue evidence="1">Liver</tissue>
    </source>
</reference>
<name>Q9P151_HUMAN</name>
<sequence>MILSMALNAHSSQKARDSMLSSEISLLDSCHSRVRYPFGCHSRMRHPK</sequence>
<accession>Q9P151</accession>
<evidence type="ECO:0000313" key="1">
    <source>
        <dbReference type="EMBL" id="AAF69650.1"/>
    </source>
</evidence>
<dbReference type="AlphaFoldDB" id="Q9P151"/>